<dbReference type="AlphaFoldDB" id="A0A2S6NDR6"/>
<name>A0A2S6NDR6_9HYPH</name>
<reference evidence="1 2" key="1">
    <citation type="journal article" date="2018" name="Arch. Microbiol.">
        <title>New insights into the metabolic potential of the phototrophic purple bacterium Rhodopila globiformis DSM 161(T) from its draft genome sequence and evidence for a vanadium-dependent nitrogenase.</title>
        <authorList>
            <person name="Imhoff J.F."/>
            <person name="Rahn T."/>
            <person name="Kunzel S."/>
            <person name="Neulinger S.C."/>
        </authorList>
    </citation>
    <scope>NUCLEOTIDE SEQUENCE [LARGE SCALE GENOMIC DNA]</scope>
    <source>
        <strain evidence="1 2">DSM 16996</strain>
    </source>
</reference>
<keyword evidence="2" id="KW-1185">Reference proteome</keyword>
<evidence type="ECO:0000313" key="2">
    <source>
        <dbReference type="Proteomes" id="UP000239089"/>
    </source>
</evidence>
<dbReference type="Proteomes" id="UP000239089">
    <property type="component" value="Unassembled WGS sequence"/>
</dbReference>
<gene>
    <name evidence="1" type="ORF">CCR94_03795</name>
</gene>
<sequence length="284" mass="32033">MKITIFDRTAQNRNEIDFIHKRLVPGLAVANDKVKVTSLDYDECDVAVILWSPRGGAVERARAARKIRHLHSRNLLILETPILRDFDQWYFRAGFDHVHRAGRFFSRDMPADRARAMKLVAQPWKDGDGPVFIAGQLPGDYSLDGVDALEWAFDAASHIDRKWRRQIVLRPHPLDTSAQWIAVAAALGADMSRRPLSEDLAVAGAWVSFTSGSAIDAVMAGVPSICLSPNNFAWEVSGHRLTNLEKPWRGDRAQWLANLAYRQWTVDEIGAGACWEHLRECVER</sequence>
<comment type="caution">
    <text evidence="1">The sequence shown here is derived from an EMBL/GenBank/DDBJ whole genome shotgun (WGS) entry which is preliminary data.</text>
</comment>
<organism evidence="1 2">
    <name type="scientific">Rhodoblastus sphagnicola</name>
    <dbReference type="NCBI Taxonomy" id="333368"/>
    <lineage>
        <taxon>Bacteria</taxon>
        <taxon>Pseudomonadati</taxon>
        <taxon>Pseudomonadota</taxon>
        <taxon>Alphaproteobacteria</taxon>
        <taxon>Hyphomicrobiales</taxon>
        <taxon>Rhodoblastaceae</taxon>
        <taxon>Rhodoblastus</taxon>
    </lineage>
</organism>
<accession>A0A2S6NDR6</accession>
<protein>
    <submittedName>
        <fullName evidence="1">Uncharacterized protein</fullName>
    </submittedName>
</protein>
<dbReference type="EMBL" id="NHSJ01000034">
    <property type="protein sequence ID" value="PPQ32772.1"/>
    <property type="molecule type" value="Genomic_DNA"/>
</dbReference>
<proteinExistence type="predicted"/>
<evidence type="ECO:0000313" key="1">
    <source>
        <dbReference type="EMBL" id="PPQ32772.1"/>
    </source>
</evidence>